<evidence type="ECO:0000256" key="1">
    <source>
        <dbReference type="ARBA" id="ARBA00004236"/>
    </source>
</evidence>
<evidence type="ECO:0000313" key="5">
    <source>
        <dbReference type="Proteomes" id="UP000077177"/>
    </source>
</evidence>
<evidence type="ECO:0000256" key="3">
    <source>
        <dbReference type="ARBA" id="ARBA00023136"/>
    </source>
</evidence>
<reference evidence="4 5" key="2">
    <citation type="journal article" date="2016" name="Int. J. Syst. Evol. Microbiol.">
        <title>Flavisolibacter tropicus sp. nov., isolated from tropical soil.</title>
        <authorList>
            <person name="Lee J.J."/>
            <person name="Kang M.S."/>
            <person name="Kim G.S."/>
            <person name="Lee C.S."/>
            <person name="Lim S."/>
            <person name="Lee J."/>
            <person name="Roh S.H."/>
            <person name="Kang H."/>
            <person name="Ha J.M."/>
            <person name="Bae S."/>
            <person name="Jung H.Y."/>
            <person name="Kim M.K."/>
        </authorList>
    </citation>
    <scope>NUCLEOTIDE SEQUENCE [LARGE SCALE GENOMIC DNA]</scope>
    <source>
        <strain evidence="4 5">LCS9</strain>
    </source>
</reference>
<dbReference type="KEGG" id="fla:SY85_12615"/>
<dbReference type="SUPFAM" id="SSF101898">
    <property type="entry name" value="NHL repeat"/>
    <property type="match status" value="1"/>
</dbReference>
<proteinExistence type="predicted"/>
<dbReference type="GO" id="GO:0005886">
    <property type="term" value="C:plasma membrane"/>
    <property type="evidence" value="ECO:0007669"/>
    <property type="project" value="UniProtKB-SubCell"/>
</dbReference>
<dbReference type="InterPro" id="IPR009722">
    <property type="entry name" value="YjiK/CarP"/>
</dbReference>
<evidence type="ECO:0000256" key="2">
    <source>
        <dbReference type="ARBA" id="ARBA00022475"/>
    </source>
</evidence>
<dbReference type="EMBL" id="CP011390">
    <property type="protein sequence ID" value="ANE51224.1"/>
    <property type="molecule type" value="Genomic_DNA"/>
</dbReference>
<dbReference type="Pfam" id="PF06977">
    <property type="entry name" value="SdiA-regulated"/>
    <property type="match status" value="1"/>
</dbReference>
<dbReference type="AlphaFoldDB" id="A0A172TWH0"/>
<reference evidence="5" key="1">
    <citation type="submission" date="2015-01" db="EMBL/GenBank/DDBJ databases">
        <title>Flavisolibacter sp./LCS9/ whole genome sequencing.</title>
        <authorList>
            <person name="Kim M.K."/>
            <person name="Srinivasan S."/>
            <person name="Lee J.-J."/>
        </authorList>
    </citation>
    <scope>NUCLEOTIDE SEQUENCE [LARGE SCALE GENOMIC DNA]</scope>
    <source>
        <strain evidence="5">LCS9</strain>
    </source>
</reference>
<keyword evidence="2" id="KW-1003">Cell membrane</keyword>
<dbReference type="OrthoDB" id="5292493at2"/>
<dbReference type="STRING" id="1492898.SY85_12615"/>
<dbReference type="RefSeq" id="WP_066405022.1">
    <property type="nucleotide sequence ID" value="NZ_CP011390.1"/>
</dbReference>
<keyword evidence="5" id="KW-1185">Reference proteome</keyword>
<keyword evidence="3" id="KW-0472">Membrane</keyword>
<comment type="subcellular location">
    <subcellularLocation>
        <location evidence="1">Cell membrane</location>
    </subcellularLocation>
</comment>
<accession>A0A172TWH0</accession>
<evidence type="ECO:0000313" key="4">
    <source>
        <dbReference type="EMBL" id="ANE51224.1"/>
    </source>
</evidence>
<gene>
    <name evidence="4" type="ORF">SY85_12615</name>
</gene>
<sequence length="294" mass="33390">MHVLRGKSLPSYLFFAGILLTTLTSCELFWSPKSPHGYVVPRPNKMILEKKLNEISGLCYLPEENAFLTIADNKQKVYRVTVDGKVSNYFEHDFAKQDDFEDVVKVDSSVYVLVSDGTIIDIKRKDSLLVTTKYHFPTTDDTNKNDFETLYYDSTSKGLIMLCKECEIESGKGIRTAYRFDIYTHQFDPAPYYTIPTKSVADKLKDGKIDFHPSAAAFNPIDKRLYILSSKGHLLISTDGKSKVLEVFRLNPTLYPQAEGIAFASNGDMYITNEAKLGKPTLLRIPYKSMTKKR</sequence>
<name>A0A172TWH0_9BACT</name>
<dbReference type="Proteomes" id="UP000077177">
    <property type="component" value="Chromosome"/>
</dbReference>
<protein>
    <recommendedName>
        <fullName evidence="6">SdiA-regulated family protein</fullName>
    </recommendedName>
</protein>
<evidence type="ECO:0008006" key="6">
    <source>
        <dbReference type="Google" id="ProtNLM"/>
    </source>
</evidence>
<organism evidence="4 5">
    <name type="scientific">Flavisolibacter tropicus</name>
    <dbReference type="NCBI Taxonomy" id="1492898"/>
    <lineage>
        <taxon>Bacteria</taxon>
        <taxon>Pseudomonadati</taxon>
        <taxon>Bacteroidota</taxon>
        <taxon>Chitinophagia</taxon>
        <taxon>Chitinophagales</taxon>
        <taxon>Chitinophagaceae</taxon>
        <taxon>Flavisolibacter</taxon>
    </lineage>
</organism>
<dbReference type="PROSITE" id="PS51257">
    <property type="entry name" value="PROKAR_LIPOPROTEIN"/>
    <property type="match status" value="1"/>
</dbReference>